<dbReference type="Pfam" id="PF04107">
    <property type="entry name" value="GCS2"/>
    <property type="match status" value="1"/>
</dbReference>
<comment type="catalytic activity">
    <reaction evidence="4 5">
        <text>L-cysteine + L-glutamate + ATP = gamma-L-glutamyl-L-cysteine + ADP + phosphate + H(+)</text>
        <dbReference type="Rhea" id="RHEA:13285"/>
        <dbReference type="ChEBI" id="CHEBI:15378"/>
        <dbReference type="ChEBI" id="CHEBI:29985"/>
        <dbReference type="ChEBI" id="CHEBI:30616"/>
        <dbReference type="ChEBI" id="CHEBI:35235"/>
        <dbReference type="ChEBI" id="CHEBI:43474"/>
        <dbReference type="ChEBI" id="CHEBI:58173"/>
        <dbReference type="ChEBI" id="CHEBI:456216"/>
        <dbReference type="EC" id="6.3.2.2"/>
    </reaction>
</comment>
<dbReference type="NCBIfam" id="NF010041">
    <property type="entry name" value="PRK13517.1-1"/>
    <property type="match status" value="1"/>
</dbReference>
<dbReference type="NCBIfam" id="TIGR02050">
    <property type="entry name" value="gshA_cyan_rel"/>
    <property type="match status" value="1"/>
</dbReference>
<evidence type="ECO:0000256" key="4">
    <source>
        <dbReference type="ARBA" id="ARBA00048819"/>
    </source>
</evidence>
<dbReference type="InterPro" id="IPR006336">
    <property type="entry name" value="GCS2"/>
</dbReference>
<comment type="caution">
    <text evidence="6">The sequence shown here is derived from an EMBL/GenBank/DDBJ whole genome shotgun (WGS) entry which is preliminary data.</text>
</comment>
<dbReference type="Proteomes" id="UP001589613">
    <property type="component" value="Unassembled WGS sequence"/>
</dbReference>
<evidence type="ECO:0000256" key="3">
    <source>
        <dbReference type="ARBA" id="ARBA00022840"/>
    </source>
</evidence>
<dbReference type="SUPFAM" id="SSF55931">
    <property type="entry name" value="Glutamine synthetase/guanido kinase"/>
    <property type="match status" value="1"/>
</dbReference>
<evidence type="ECO:0000313" key="6">
    <source>
        <dbReference type="EMBL" id="MFB9731295.1"/>
    </source>
</evidence>
<dbReference type="EC" id="6.3.2.2" evidence="5"/>
<dbReference type="PANTHER" id="PTHR36510:SF1">
    <property type="entry name" value="GLUTAMATE--CYSTEINE LIGASE 2-RELATED"/>
    <property type="match status" value="1"/>
</dbReference>
<dbReference type="InterPro" id="IPR011793">
    <property type="entry name" value="YbdK"/>
</dbReference>
<keyword evidence="7" id="KW-1185">Reference proteome</keyword>
<dbReference type="Gene3D" id="3.30.590.20">
    <property type="match status" value="1"/>
</dbReference>
<dbReference type="InterPro" id="IPR014746">
    <property type="entry name" value="Gln_synth/guanido_kin_cat_dom"/>
</dbReference>
<keyword evidence="1 5" id="KW-0436">Ligase</keyword>
<evidence type="ECO:0000256" key="1">
    <source>
        <dbReference type="ARBA" id="ARBA00022598"/>
    </source>
</evidence>
<name>A0ABV5V0L1_9MICO</name>
<reference evidence="6 7" key="1">
    <citation type="submission" date="2024-09" db="EMBL/GenBank/DDBJ databases">
        <authorList>
            <person name="Sun Q."/>
            <person name="Mori K."/>
        </authorList>
    </citation>
    <scope>NUCLEOTIDE SEQUENCE [LARGE SCALE GENOMIC DNA]</scope>
    <source>
        <strain evidence="6 7">JCM 12763</strain>
    </source>
</reference>
<comment type="similarity">
    <text evidence="5">Belongs to the glutamate--cysteine ligase type 2 family. YbdK subfamily.</text>
</comment>
<dbReference type="EMBL" id="JBHMAX010000010">
    <property type="protein sequence ID" value="MFB9731295.1"/>
    <property type="molecule type" value="Genomic_DNA"/>
</dbReference>
<evidence type="ECO:0000256" key="5">
    <source>
        <dbReference type="HAMAP-Rule" id="MF_01609"/>
    </source>
</evidence>
<protein>
    <recommendedName>
        <fullName evidence="5">Putative glutamate--cysteine ligase 2</fullName>
        <ecNumber evidence="5">6.3.2.2</ecNumber>
    </recommendedName>
    <alternativeName>
        <fullName evidence="5">Gamma-glutamylcysteine synthetase 2</fullName>
        <shortName evidence="5">GCS 2</shortName>
        <shortName evidence="5">Gamma-GCS 2</shortName>
    </alternativeName>
</protein>
<keyword evidence="3 5" id="KW-0067">ATP-binding</keyword>
<comment type="function">
    <text evidence="5">ATP-dependent carboxylate-amine ligase which exhibits weak glutamate--cysteine ligase activity.</text>
</comment>
<gene>
    <name evidence="6" type="ORF">ACFFN0_04470</name>
</gene>
<dbReference type="InterPro" id="IPR050141">
    <property type="entry name" value="GCL_type2/YbdK_subfam"/>
</dbReference>
<dbReference type="RefSeq" id="WP_141337282.1">
    <property type="nucleotide sequence ID" value="NZ_JBHMAX010000010.1"/>
</dbReference>
<keyword evidence="2 5" id="KW-0547">Nucleotide-binding</keyword>
<evidence type="ECO:0000256" key="2">
    <source>
        <dbReference type="ARBA" id="ARBA00022741"/>
    </source>
</evidence>
<dbReference type="PANTHER" id="PTHR36510">
    <property type="entry name" value="GLUTAMATE--CYSTEINE LIGASE 2-RELATED"/>
    <property type="match status" value="1"/>
</dbReference>
<dbReference type="GO" id="GO:0004357">
    <property type="term" value="F:glutamate-cysteine ligase activity"/>
    <property type="evidence" value="ECO:0007669"/>
    <property type="project" value="UniProtKB-EC"/>
</dbReference>
<evidence type="ECO:0000313" key="7">
    <source>
        <dbReference type="Proteomes" id="UP001589613"/>
    </source>
</evidence>
<accession>A0ABV5V0L1</accession>
<proteinExistence type="inferred from homology"/>
<sequence>MRTVGVEEELLLVDVRTGELVPVAGEILRESDDQITGEFLEQMIETRTRPHATSQALRADLLGSRAEVAARAGDRGAVPAGLSTSPLPTRGVVRPVERYGRILEAYGALARQHLTCACHVHVEVADEDEGAVVLDGVREWLPALLALSAGSPFAGGEETGYASYRWQLMARWPSGGPPPIVGTAEGYRALVDGLLDTGVILDRGSLYLDARLSHHQSTVEVRVADVCPDVRVTVLLAVLVRALVETVAAHGSTVDGAAVRDRPLAGTTTLRAATWQASRAGLTGHLVHPATGRLAPAGRVMGDLVTFVRPALVETGDLALVEEGMGRVLRQGGEATRQREVLRRTGHLAAVVADVARLTVEGA</sequence>
<dbReference type="HAMAP" id="MF_01609">
    <property type="entry name" value="Glu_cys_ligase_2"/>
    <property type="match status" value="1"/>
</dbReference>
<organism evidence="6 7">
    <name type="scientific">Ornithinimicrobium kibberense</name>
    <dbReference type="NCBI Taxonomy" id="282060"/>
    <lineage>
        <taxon>Bacteria</taxon>
        <taxon>Bacillati</taxon>
        <taxon>Actinomycetota</taxon>
        <taxon>Actinomycetes</taxon>
        <taxon>Micrococcales</taxon>
        <taxon>Ornithinimicrobiaceae</taxon>
        <taxon>Ornithinimicrobium</taxon>
    </lineage>
</organism>